<feature type="compositionally biased region" description="Basic and acidic residues" evidence="3">
    <location>
        <begin position="220"/>
        <end position="233"/>
    </location>
</feature>
<organism evidence="5 6">
    <name type="scientific">Colletotrichum asianum</name>
    <dbReference type="NCBI Taxonomy" id="702518"/>
    <lineage>
        <taxon>Eukaryota</taxon>
        <taxon>Fungi</taxon>
        <taxon>Dikarya</taxon>
        <taxon>Ascomycota</taxon>
        <taxon>Pezizomycotina</taxon>
        <taxon>Sordariomycetes</taxon>
        <taxon>Hypocreomycetidae</taxon>
        <taxon>Glomerellales</taxon>
        <taxon>Glomerellaceae</taxon>
        <taxon>Colletotrichum</taxon>
        <taxon>Colletotrichum gloeosporioides species complex</taxon>
    </lineage>
</organism>
<proteinExistence type="predicted"/>
<evidence type="ECO:0000259" key="4">
    <source>
        <dbReference type="PROSITE" id="PS50102"/>
    </source>
</evidence>
<sequence length="423" mass="46542">MADKLDRSLDEILAGEKKSGGPRNHNNNNNRRGGPPRRRERERQEYPRDGVRKVSPPAIQSFRDEPRNLDSEWVHDRFEEHDSRRGPNNRRRRDSPEQRDSSSAKLRVDNVHYELTAEDLEELFNRIGPVVKLDLKYDRAGRSEGIAFVTMSTREDAQEAIKEFDGANANGQPIKLSFMSGGHGGRSSRNPFDSAVMPGRPLSERISAPGGRSRSMSPGRKYDMDDAASKGIDRYIPGTRSRSPMPRRRDGGGGGGGRRPGARREGQRDQEGGRGGGGGGGGGRSNGRTRKTQEELDAEMADYFGGGNSGETAPEANGGANAADMQKLDVAKESRDASDKGGKEARHVDGQKPTISNPSSKDQLPGRGTQVKVRAPIMEVWTLWRTTVRFSKYPKIKIVVPMFLLRSADPQVASARMAKDKQA</sequence>
<evidence type="ECO:0000256" key="3">
    <source>
        <dbReference type="SAM" id="MobiDB-lite"/>
    </source>
</evidence>
<feature type="compositionally biased region" description="Gly residues" evidence="3">
    <location>
        <begin position="273"/>
        <end position="285"/>
    </location>
</feature>
<gene>
    <name evidence="5" type="ORF">GQ607_000366</name>
</gene>
<feature type="domain" description="RRM" evidence="4">
    <location>
        <begin position="104"/>
        <end position="181"/>
    </location>
</feature>
<feature type="compositionally biased region" description="Basic and acidic residues" evidence="3">
    <location>
        <begin position="37"/>
        <end position="52"/>
    </location>
</feature>
<feature type="region of interest" description="Disordered" evidence="3">
    <location>
        <begin position="1"/>
        <end position="106"/>
    </location>
</feature>
<feature type="compositionally biased region" description="Basic and acidic residues" evidence="3">
    <location>
        <begin position="1"/>
        <end position="19"/>
    </location>
</feature>
<evidence type="ECO:0000313" key="5">
    <source>
        <dbReference type="EMBL" id="KAF0332350.1"/>
    </source>
</evidence>
<comment type="caution">
    <text evidence="5">The sequence shown here is derived from an EMBL/GenBank/DDBJ whole genome shotgun (WGS) entry which is preliminary data.</text>
</comment>
<dbReference type="InterPro" id="IPR051229">
    <property type="entry name" value="ALYREF_mRNA_export"/>
</dbReference>
<dbReference type="Pfam" id="PF00076">
    <property type="entry name" value="RRM_1"/>
    <property type="match status" value="1"/>
</dbReference>
<dbReference type="EMBL" id="WOWK01000001">
    <property type="protein sequence ID" value="KAF0332350.1"/>
    <property type="molecule type" value="Genomic_DNA"/>
</dbReference>
<dbReference type="OrthoDB" id="5382468at2759"/>
<reference evidence="5 6" key="1">
    <citation type="submission" date="2019-12" db="EMBL/GenBank/DDBJ databases">
        <title>A genome sequence resource for the geographically widespread anthracnose pathogen Colletotrichum asianum.</title>
        <authorList>
            <person name="Meng Y."/>
        </authorList>
    </citation>
    <scope>NUCLEOTIDE SEQUENCE [LARGE SCALE GENOMIC DNA]</scope>
    <source>
        <strain evidence="5 6">ICMP 18580</strain>
    </source>
</reference>
<feature type="compositionally biased region" description="Basic and acidic residues" evidence="3">
    <location>
        <begin position="262"/>
        <end position="272"/>
    </location>
</feature>
<feature type="compositionally biased region" description="Basic and acidic residues" evidence="3">
    <location>
        <begin position="326"/>
        <end position="350"/>
    </location>
</feature>
<evidence type="ECO:0000313" key="6">
    <source>
        <dbReference type="Proteomes" id="UP000434172"/>
    </source>
</evidence>
<feature type="compositionally biased region" description="Basic and acidic residues" evidence="3">
    <location>
        <begin position="62"/>
        <end position="85"/>
    </location>
</feature>
<feature type="compositionally biased region" description="Polar residues" evidence="3">
    <location>
        <begin position="353"/>
        <end position="362"/>
    </location>
</feature>
<dbReference type="Proteomes" id="UP000434172">
    <property type="component" value="Unassembled WGS sequence"/>
</dbReference>
<accession>A0A8H3ZZ98</accession>
<keyword evidence="6" id="KW-1185">Reference proteome</keyword>
<protein>
    <recommendedName>
        <fullName evidence="4">RRM domain-containing protein</fullName>
    </recommendedName>
</protein>
<dbReference type="InterPro" id="IPR012677">
    <property type="entry name" value="Nucleotide-bd_a/b_plait_sf"/>
</dbReference>
<evidence type="ECO:0000256" key="1">
    <source>
        <dbReference type="ARBA" id="ARBA00022884"/>
    </source>
</evidence>
<keyword evidence="1 2" id="KW-0694">RNA-binding</keyword>
<dbReference type="PROSITE" id="PS50102">
    <property type="entry name" value="RRM"/>
    <property type="match status" value="1"/>
</dbReference>
<feature type="compositionally biased region" description="Basic and acidic residues" evidence="3">
    <location>
        <begin position="94"/>
        <end position="106"/>
    </location>
</feature>
<feature type="region of interest" description="Disordered" evidence="3">
    <location>
        <begin position="180"/>
        <end position="367"/>
    </location>
</feature>
<feature type="compositionally biased region" description="Low complexity" evidence="3">
    <location>
        <begin position="21"/>
        <end position="33"/>
    </location>
</feature>
<dbReference type="SUPFAM" id="SSF54928">
    <property type="entry name" value="RNA-binding domain, RBD"/>
    <property type="match status" value="1"/>
</dbReference>
<dbReference type="AlphaFoldDB" id="A0A8H3ZZ98"/>
<name>A0A8H3ZZ98_9PEZI</name>
<dbReference type="GO" id="GO:0005634">
    <property type="term" value="C:nucleus"/>
    <property type="evidence" value="ECO:0007669"/>
    <property type="project" value="TreeGrafter"/>
</dbReference>
<dbReference type="InterPro" id="IPR035979">
    <property type="entry name" value="RBD_domain_sf"/>
</dbReference>
<dbReference type="CDD" id="cd12418">
    <property type="entry name" value="RRM_Aly_REF_like"/>
    <property type="match status" value="1"/>
</dbReference>
<dbReference type="SMART" id="SM00360">
    <property type="entry name" value="RRM"/>
    <property type="match status" value="1"/>
</dbReference>
<dbReference type="Gene3D" id="3.30.70.330">
    <property type="match status" value="1"/>
</dbReference>
<dbReference type="PANTHER" id="PTHR19965:SF82">
    <property type="entry name" value="THO COMPLEX SUBUNIT 4"/>
    <property type="match status" value="1"/>
</dbReference>
<evidence type="ECO:0000256" key="2">
    <source>
        <dbReference type="PROSITE-ProRule" id="PRU00176"/>
    </source>
</evidence>
<dbReference type="PANTHER" id="PTHR19965">
    <property type="entry name" value="RNA AND EXPORT FACTOR BINDING PROTEIN"/>
    <property type="match status" value="1"/>
</dbReference>
<dbReference type="InterPro" id="IPR000504">
    <property type="entry name" value="RRM_dom"/>
</dbReference>
<dbReference type="GO" id="GO:0003729">
    <property type="term" value="F:mRNA binding"/>
    <property type="evidence" value="ECO:0007669"/>
    <property type="project" value="TreeGrafter"/>
</dbReference>